<proteinExistence type="predicted"/>
<dbReference type="AlphaFoldDB" id="A0A6G1HEA7"/>
<protein>
    <submittedName>
        <fullName evidence="5">Aldo/keto reductase</fullName>
    </submittedName>
</protein>
<reference evidence="5" key="1">
    <citation type="journal article" date="2020" name="Stud. Mycol.">
        <title>101 Dothideomycetes genomes: a test case for predicting lifestyles and emergence of pathogens.</title>
        <authorList>
            <person name="Haridas S."/>
            <person name="Albert R."/>
            <person name="Binder M."/>
            <person name="Bloem J."/>
            <person name="Labutti K."/>
            <person name="Salamov A."/>
            <person name="Andreopoulos B."/>
            <person name="Baker S."/>
            <person name="Barry K."/>
            <person name="Bills G."/>
            <person name="Bluhm B."/>
            <person name="Cannon C."/>
            <person name="Castanera R."/>
            <person name="Culley D."/>
            <person name="Daum C."/>
            <person name="Ezra D."/>
            <person name="Gonzalez J."/>
            <person name="Henrissat B."/>
            <person name="Kuo A."/>
            <person name="Liang C."/>
            <person name="Lipzen A."/>
            <person name="Lutzoni F."/>
            <person name="Magnuson J."/>
            <person name="Mondo S."/>
            <person name="Nolan M."/>
            <person name="Ohm R."/>
            <person name="Pangilinan J."/>
            <person name="Park H.-J."/>
            <person name="Ramirez L."/>
            <person name="Alfaro M."/>
            <person name="Sun H."/>
            <person name="Tritt A."/>
            <person name="Yoshinaga Y."/>
            <person name="Zwiers L.-H."/>
            <person name="Turgeon B."/>
            <person name="Goodwin S."/>
            <person name="Spatafora J."/>
            <person name="Crous P."/>
            <person name="Grigoriev I."/>
        </authorList>
    </citation>
    <scope>NUCLEOTIDE SEQUENCE</scope>
    <source>
        <strain evidence="5">CBS 113979</strain>
    </source>
</reference>
<evidence type="ECO:0000259" key="4">
    <source>
        <dbReference type="Pfam" id="PF00248"/>
    </source>
</evidence>
<organism evidence="5 6">
    <name type="scientific">Aulographum hederae CBS 113979</name>
    <dbReference type="NCBI Taxonomy" id="1176131"/>
    <lineage>
        <taxon>Eukaryota</taxon>
        <taxon>Fungi</taxon>
        <taxon>Dikarya</taxon>
        <taxon>Ascomycota</taxon>
        <taxon>Pezizomycotina</taxon>
        <taxon>Dothideomycetes</taxon>
        <taxon>Pleosporomycetidae</taxon>
        <taxon>Aulographales</taxon>
        <taxon>Aulographaceae</taxon>
    </lineage>
</organism>
<evidence type="ECO:0000313" key="6">
    <source>
        <dbReference type="Proteomes" id="UP000800041"/>
    </source>
</evidence>
<dbReference type="Proteomes" id="UP000800041">
    <property type="component" value="Unassembled WGS sequence"/>
</dbReference>
<dbReference type="InterPro" id="IPR023210">
    <property type="entry name" value="NADP_OxRdtase_dom"/>
</dbReference>
<feature type="binding site" evidence="2">
    <location>
        <position position="155"/>
    </location>
    <ligand>
        <name>substrate</name>
    </ligand>
</feature>
<dbReference type="PIRSF" id="PIRSF000097">
    <property type="entry name" value="AKR"/>
    <property type="match status" value="1"/>
</dbReference>
<dbReference type="SUPFAM" id="SSF51430">
    <property type="entry name" value="NAD(P)-linked oxidoreductase"/>
    <property type="match status" value="1"/>
</dbReference>
<feature type="domain" description="NADP-dependent oxidoreductase" evidence="4">
    <location>
        <begin position="51"/>
        <end position="304"/>
    </location>
</feature>
<gene>
    <name evidence="5" type="ORF">K402DRAFT_368137</name>
</gene>
<feature type="site" description="Lowers pKa of active site Tyr" evidence="3">
    <location>
        <position position="107"/>
    </location>
</feature>
<dbReference type="GO" id="GO:0016491">
    <property type="term" value="F:oxidoreductase activity"/>
    <property type="evidence" value="ECO:0007669"/>
    <property type="project" value="UniProtKB-KW"/>
</dbReference>
<accession>A0A6G1HEA7</accession>
<evidence type="ECO:0000256" key="1">
    <source>
        <dbReference type="ARBA" id="ARBA00023002"/>
    </source>
</evidence>
<dbReference type="InterPro" id="IPR036812">
    <property type="entry name" value="NAD(P)_OxRdtase_dom_sf"/>
</dbReference>
<name>A0A6G1HEA7_9PEZI</name>
<evidence type="ECO:0000256" key="2">
    <source>
        <dbReference type="PIRSR" id="PIRSR000097-2"/>
    </source>
</evidence>
<dbReference type="EMBL" id="ML977139">
    <property type="protein sequence ID" value="KAF1991513.1"/>
    <property type="molecule type" value="Genomic_DNA"/>
</dbReference>
<dbReference type="InterPro" id="IPR020471">
    <property type="entry name" value="AKR"/>
</dbReference>
<evidence type="ECO:0000256" key="3">
    <source>
        <dbReference type="PIRSR" id="PIRSR000097-3"/>
    </source>
</evidence>
<evidence type="ECO:0000313" key="5">
    <source>
        <dbReference type="EMBL" id="KAF1991513.1"/>
    </source>
</evidence>
<dbReference type="PANTHER" id="PTHR11732">
    <property type="entry name" value="ALDO/KETO REDUCTASE"/>
    <property type="match status" value="1"/>
</dbReference>
<dbReference type="Pfam" id="PF00248">
    <property type="entry name" value="Aldo_ket_red"/>
    <property type="match status" value="1"/>
</dbReference>
<dbReference type="PRINTS" id="PR00069">
    <property type="entry name" value="ALDKETRDTASE"/>
</dbReference>
<dbReference type="OrthoDB" id="416253at2759"/>
<sequence length="310" mass="33990">MNPSLANFMLAKTPKRILHPSPTLNSPISLNTGATIPALGVIVPQYPFIIPKETQEAPVLHALRAGYRRIDCGVSHGSEDTAGLAIEQFLNETKGSVKREDLFISSKVQWNKDWDDAMVESALGGCLERLTVDCVDLWMLEAGERHHELQETEPHFGCHDLPSTTYAAMAALMSTNRVRAVGVANFSVPDLEQFLAKANVVPAVNQIECHPLLPQQETMDFCVEKGIHVVADRPFGGEGTPLFNEECVKRVAKKHSVGAETILLSWHVARNASVVAKSVTPAHIDANRKLVVLSEEDMEILDSISGEKTR</sequence>
<dbReference type="Gene3D" id="3.20.20.100">
    <property type="entry name" value="NADP-dependent oxidoreductase domain"/>
    <property type="match status" value="1"/>
</dbReference>
<keyword evidence="6" id="KW-1185">Reference proteome</keyword>
<keyword evidence="1" id="KW-0560">Oxidoreductase</keyword>